<name>A0A1M7ATD7_9FLAO</name>
<keyword evidence="5" id="KW-1185">Reference proteome</keyword>
<dbReference type="OrthoDB" id="1186960at2"/>
<dbReference type="STRING" id="1055723.SAMN05216293_3535"/>
<feature type="chain" id="PRO_5009923837" description="Lipoprotein" evidence="1">
    <location>
        <begin position="22"/>
        <end position="239"/>
    </location>
</feature>
<evidence type="ECO:0000313" key="3">
    <source>
        <dbReference type="EMBL" id="SHL45994.1"/>
    </source>
</evidence>
<dbReference type="Proteomes" id="UP000184031">
    <property type="component" value="Unassembled WGS sequence"/>
</dbReference>
<feature type="signal peptide" evidence="1">
    <location>
        <begin position="1"/>
        <end position="21"/>
    </location>
</feature>
<evidence type="ECO:0000313" key="5">
    <source>
        <dbReference type="Proteomes" id="UP000198940"/>
    </source>
</evidence>
<dbReference type="Proteomes" id="UP000198940">
    <property type="component" value="Unassembled WGS sequence"/>
</dbReference>
<evidence type="ECO:0000313" key="4">
    <source>
        <dbReference type="Proteomes" id="UP000184031"/>
    </source>
</evidence>
<gene>
    <name evidence="2" type="ORF">SAMN04487891_109162</name>
    <name evidence="3" type="ORF">SAMN05216293_3535</name>
</gene>
<dbReference type="EMBL" id="FRAT01000010">
    <property type="protein sequence ID" value="SHL45994.1"/>
    <property type="molecule type" value="Genomic_DNA"/>
</dbReference>
<dbReference type="AlphaFoldDB" id="A0A1M7ATD7"/>
<reference evidence="3 4" key="1">
    <citation type="submission" date="2016-11" db="EMBL/GenBank/DDBJ databases">
        <authorList>
            <person name="Varghese N."/>
            <person name="Submissions S."/>
        </authorList>
    </citation>
    <scope>NUCLEOTIDE SEQUENCE [LARGE SCALE GENOMIC DNA]</scope>
    <source>
        <strain evidence="3 4">CGMCC 1.12174</strain>
        <strain evidence="2 5">DSM 26351</strain>
    </source>
</reference>
<proteinExistence type="predicted"/>
<dbReference type="EMBL" id="FOKU01000009">
    <property type="protein sequence ID" value="SFC35904.1"/>
    <property type="molecule type" value="Genomic_DNA"/>
</dbReference>
<organism evidence="3 4">
    <name type="scientific">Flagellimonas taeanensis</name>
    <dbReference type="NCBI Taxonomy" id="1005926"/>
    <lineage>
        <taxon>Bacteria</taxon>
        <taxon>Pseudomonadati</taxon>
        <taxon>Bacteroidota</taxon>
        <taxon>Flavobacteriia</taxon>
        <taxon>Flavobacteriales</taxon>
        <taxon>Flavobacteriaceae</taxon>
        <taxon>Flagellimonas</taxon>
    </lineage>
</organism>
<keyword evidence="1" id="KW-0732">Signal</keyword>
<evidence type="ECO:0000256" key="1">
    <source>
        <dbReference type="SAM" id="SignalP"/>
    </source>
</evidence>
<evidence type="ECO:0000313" key="2">
    <source>
        <dbReference type="EMBL" id="SFC35904.1"/>
    </source>
</evidence>
<dbReference type="RefSeq" id="WP_143070734.1">
    <property type="nucleotide sequence ID" value="NZ_FOKU01000009.1"/>
</dbReference>
<evidence type="ECO:0008006" key="6">
    <source>
        <dbReference type="Google" id="ProtNLM"/>
    </source>
</evidence>
<protein>
    <recommendedName>
        <fullName evidence="6">Lipoprotein</fullName>
    </recommendedName>
</protein>
<comment type="caution">
    <text evidence="3">The sequence shown here is derived from an EMBL/GenBank/DDBJ whole genome shotgun (WGS) entry which is preliminary data.</text>
</comment>
<sequence length="239" mass="27229">MSIKNLLLIFLLFCCSCSSYKAQKQEALLGFPELGTLVKTKGGLWYSAVEQVGVPDWSVLKVQAQQLPFNKVSYSDYAKYAERAGKINSISYNDSLPYKPKYLRLQLLDKLELTHLLNNETNDGLRSYVSKDDAYKLVTGLDVTLPETEMPTFTQAEAVQLQKDKLGNMVLVVINGEFEKQYFFSEIQVFGYHYNSFCWGEDRYHNLIIENLISEGEKCPKGTHLKASKVNGDKAYLKF</sequence>
<accession>A0A1M7ATD7</accession>